<dbReference type="InterPro" id="IPR021005">
    <property type="entry name" value="Znf_CGNR"/>
</dbReference>
<protein>
    <submittedName>
        <fullName evidence="3">CGNR zinc finger domain-containing protein</fullName>
    </submittedName>
</protein>
<evidence type="ECO:0000313" key="3">
    <source>
        <dbReference type="EMBL" id="MFC6007031.1"/>
    </source>
</evidence>
<dbReference type="InterPro" id="IPR010852">
    <property type="entry name" value="ABATE"/>
</dbReference>
<proteinExistence type="predicted"/>
<evidence type="ECO:0000256" key="1">
    <source>
        <dbReference type="SAM" id="MobiDB-lite"/>
    </source>
</evidence>
<feature type="domain" description="Zinc finger CGNR" evidence="2">
    <location>
        <begin position="151"/>
        <end position="193"/>
    </location>
</feature>
<dbReference type="EMBL" id="JBHSRD010000003">
    <property type="protein sequence ID" value="MFC6007031.1"/>
    <property type="molecule type" value="Genomic_DNA"/>
</dbReference>
<organism evidence="3 4">
    <name type="scientific">Angustibacter luteus</name>
    <dbReference type="NCBI Taxonomy" id="658456"/>
    <lineage>
        <taxon>Bacteria</taxon>
        <taxon>Bacillati</taxon>
        <taxon>Actinomycetota</taxon>
        <taxon>Actinomycetes</taxon>
        <taxon>Kineosporiales</taxon>
        <taxon>Kineosporiaceae</taxon>
    </lineage>
</organism>
<name>A0ABW1JCI9_9ACTN</name>
<evidence type="ECO:0000313" key="4">
    <source>
        <dbReference type="Proteomes" id="UP001596189"/>
    </source>
</evidence>
<keyword evidence="4" id="KW-1185">Reference proteome</keyword>
<comment type="caution">
    <text evidence="3">The sequence shown here is derived from an EMBL/GenBank/DDBJ whole genome shotgun (WGS) entry which is preliminary data.</text>
</comment>
<dbReference type="PANTHER" id="PTHR35525:SF3">
    <property type="entry name" value="BLL6575 PROTEIN"/>
    <property type="match status" value="1"/>
</dbReference>
<dbReference type="InterPro" id="IPR023286">
    <property type="entry name" value="ABATE_dom_sf"/>
</dbReference>
<sequence length="202" mass="21384">MSTTPTPGPPTPPTPPTPPRPPHVELLIGYANSIDHELATDDLTTPAELDAWLTEHGLGAGAMRATADDLAVARRLREALQAAFTANHEGTGDFTALDAVAERLPLRLGGRDVPGDSPQPGLVPVLDGVPGALTRLLVAVNAAVVDGTWRRVKLCAADDCGWAYFDASKNRSRTWCEWGCGNKAKTRSYRARRKAAGMSGPA</sequence>
<evidence type="ECO:0000259" key="2">
    <source>
        <dbReference type="Pfam" id="PF11706"/>
    </source>
</evidence>
<dbReference type="SUPFAM" id="SSF160904">
    <property type="entry name" value="Jann2411-like"/>
    <property type="match status" value="1"/>
</dbReference>
<dbReference type="Pfam" id="PF11706">
    <property type="entry name" value="zf-CGNR"/>
    <property type="match status" value="1"/>
</dbReference>
<gene>
    <name evidence="3" type="ORF">ACFQDO_07800</name>
</gene>
<accession>A0ABW1JCI9</accession>
<dbReference type="Gene3D" id="1.10.3300.10">
    <property type="entry name" value="Jann2411-like domain"/>
    <property type="match status" value="1"/>
</dbReference>
<dbReference type="Proteomes" id="UP001596189">
    <property type="component" value="Unassembled WGS sequence"/>
</dbReference>
<reference evidence="4" key="1">
    <citation type="journal article" date="2019" name="Int. J. Syst. Evol. Microbiol.">
        <title>The Global Catalogue of Microorganisms (GCM) 10K type strain sequencing project: providing services to taxonomists for standard genome sequencing and annotation.</title>
        <authorList>
            <consortium name="The Broad Institute Genomics Platform"/>
            <consortium name="The Broad Institute Genome Sequencing Center for Infectious Disease"/>
            <person name="Wu L."/>
            <person name="Ma J."/>
        </authorList>
    </citation>
    <scope>NUCLEOTIDE SEQUENCE [LARGE SCALE GENOMIC DNA]</scope>
    <source>
        <strain evidence="4">KACC 14249</strain>
    </source>
</reference>
<feature type="region of interest" description="Disordered" evidence="1">
    <location>
        <begin position="1"/>
        <end position="21"/>
    </location>
</feature>
<dbReference type="RefSeq" id="WP_345715839.1">
    <property type="nucleotide sequence ID" value="NZ_BAABFP010000004.1"/>
</dbReference>
<dbReference type="Pfam" id="PF07336">
    <property type="entry name" value="ABATE"/>
    <property type="match status" value="1"/>
</dbReference>
<dbReference type="PANTHER" id="PTHR35525">
    <property type="entry name" value="BLL6575 PROTEIN"/>
    <property type="match status" value="1"/>
</dbReference>